<dbReference type="Proteomes" id="UP000005239">
    <property type="component" value="Unassembled WGS sequence"/>
</dbReference>
<sequence length="86" mass="10126">MDARDVFDNADFVSEVRIDAVERVIDPVMGSMNVFTVDHLYGAGKTVRDDIGLAETEKSNQWREEGWYANEKREERWIWNDEETDR</sequence>
<name>A0A2A6BZY8_PRIPA</name>
<accession>A0A2A6BZY8</accession>
<keyword evidence="2" id="KW-1185">Reference proteome</keyword>
<dbReference type="AlphaFoldDB" id="A0A2A6BZY8"/>
<proteinExistence type="predicted"/>
<accession>A0A8R1V204</accession>
<reference evidence="1" key="2">
    <citation type="submission" date="2022-06" db="UniProtKB">
        <authorList>
            <consortium name="EnsemblMetazoa"/>
        </authorList>
    </citation>
    <scope>IDENTIFICATION</scope>
    <source>
        <strain evidence="1">PS312</strain>
    </source>
</reference>
<protein>
    <submittedName>
        <fullName evidence="1">Uncharacterized protein</fullName>
    </submittedName>
</protein>
<reference evidence="2" key="1">
    <citation type="journal article" date="2008" name="Nat. Genet.">
        <title>The Pristionchus pacificus genome provides a unique perspective on nematode lifestyle and parasitism.</title>
        <authorList>
            <person name="Dieterich C."/>
            <person name="Clifton S.W."/>
            <person name="Schuster L.N."/>
            <person name="Chinwalla A."/>
            <person name="Delehaunty K."/>
            <person name="Dinkelacker I."/>
            <person name="Fulton L."/>
            <person name="Fulton R."/>
            <person name="Godfrey J."/>
            <person name="Minx P."/>
            <person name="Mitreva M."/>
            <person name="Roeseler W."/>
            <person name="Tian H."/>
            <person name="Witte H."/>
            <person name="Yang S.P."/>
            <person name="Wilson R.K."/>
            <person name="Sommer R.J."/>
        </authorList>
    </citation>
    <scope>NUCLEOTIDE SEQUENCE [LARGE SCALE GENOMIC DNA]</scope>
    <source>
        <strain evidence="2">PS312</strain>
    </source>
</reference>
<organism evidence="1 2">
    <name type="scientific">Pristionchus pacificus</name>
    <name type="common">Parasitic nematode worm</name>
    <dbReference type="NCBI Taxonomy" id="54126"/>
    <lineage>
        <taxon>Eukaryota</taxon>
        <taxon>Metazoa</taxon>
        <taxon>Ecdysozoa</taxon>
        <taxon>Nematoda</taxon>
        <taxon>Chromadorea</taxon>
        <taxon>Rhabditida</taxon>
        <taxon>Rhabditina</taxon>
        <taxon>Diplogasteromorpha</taxon>
        <taxon>Diplogasteroidea</taxon>
        <taxon>Neodiplogasteridae</taxon>
        <taxon>Pristionchus</taxon>
    </lineage>
</organism>
<evidence type="ECO:0000313" key="1">
    <source>
        <dbReference type="EnsemblMetazoa" id="PPA45934.1"/>
    </source>
</evidence>
<evidence type="ECO:0000313" key="2">
    <source>
        <dbReference type="Proteomes" id="UP000005239"/>
    </source>
</evidence>
<dbReference type="EnsemblMetazoa" id="PPA45934.1">
    <property type="protein sequence ID" value="PPA45934.1"/>
    <property type="gene ID" value="WBGene00284303"/>
</dbReference>
<gene>
    <name evidence="1" type="primary">WBGene00284303</name>
</gene>